<name>A0A8H7UB59_MORIS</name>
<gene>
    <name evidence="1" type="ORF">INT43_001956</name>
</gene>
<sequence length="87" mass="10167">MAEEQKQSENEIQRLDKFVQQSPAAYYNIDQDKQRICRQLPNGQEKCVELNLEATQMFSQMQKLGFFCALPMDPTKTHMECKHVSIV</sequence>
<accession>A0A8H7UB59</accession>
<dbReference type="Proteomes" id="UP000654370">
    <property type="component" value="Unassembled WGS sequence"/>
</dbReference>
<proteinExistence type="predicted"/>
<dbReference type="EMBL" id="JAEPQZ010000007">
    <property type="protein sequence ID" value="KAG2179106.1"/>
    <property type="molecule type" value="Genomic_DNA"/>
</dbReference>
<reference evidence="1" key="1">
    <citation type="submission" date="2020-12" db="EMBL/GenBank/DDBJ databases">
        <title>Metabolic potential, ecology and presence of endohyphal bacteria is reflected in genomic diversity of Mucoromycotina.</title>
        <authorList>
            <person name="Muszewska A."/>
            <person name="Okrasinska A."/>
            <person name="Steczkiewicz K."/>
            <person name="Drgas O."/>
            <person name="Orlowska M."/>
            <person name="Perlinska-Lenart U."/>
            <person name="Aleksandrzak-Piekarczyk T."/>
            <person name="Szatraj K."/>
            <person name="Zielenkiewicz U."/>
            <person name="Pilsyk S."/>
            <person name="Malc E."/>
            <person name="Mieczkowski P."/>
            <person name="Kruszewska J.S."/>
            <person name="Biernat P."/>
            <person name="Pawlowska J."/>
        </authorList>
    </citation>
    <scope>NUCLEOTIDE SEQUENCE</scope>
    <source>
        <strain evidence="1">WA0000067209</strain>
    </source>
</reference>
<evidence type="ECO:0000313" key="1">
    <source>
        <dbReference type="EMBL" id="KAG2179106.1"/>
    </source>
</evidence>
<keyword evidence="2" id="KW-1185">Reference proteome</keyword>
<dbReference type="AlphaFoldDB" id="A0A8H7UB59"/>
<protein>
    <submittedName>
        <fullName evidence="1">Uncharacterized protein</fullName>
    </submittedName>
</protein>
<organism evidence="1 2">
    <name type="scientific">Mortierella isabellina</name>
    <name type="common">Filamentous fungus</name>
    <name type="synonym">Umbelopsis isabellina</name>
    <dbReference type="NCBI Taxonomy" id="91625"/>
    <lineage>
        <taxon>Eukaryota</taxon>
        <taxon>Fungi</taxon>
        <taxon>Fungi incertae sedis</taxon>
        <taxon>Mucoromycota</taxon>
        <taxon>Mucoromycotina</taxon>
        <taxon>Umbelopsidomycetes</taxon>
        <taxon>Umbelopsidales</taxon>
        <taxon>Umbelopsidaceae</taxon>
        <taxon>Umbelopsis</taxon>
    </lineage>
</organism>
<dbReference type="OrthoDB" id="5277092at2759"/>
<comment type="caution">
    <text evidence="1">The sequence shown here is derived from an EMBL/GenBank/DDBJ whole genome shotgun (WGS) entry which is preliminary data.</text>
</comment>
<evidence type="ECO:0000313" key="2">
    <source>
        <dbReference type="Proteomes" id="UP000654370"/>
    </source>
</evidence>